<evidence type="ECO:0000313" key="3">
    <source>
        <dbReference type="Proteomes" id="UP001159363"/>
    </source>
</evidence>
<organism evidence="2 3">
    <name type="scientific">Dryococelus australis</name>
    <dbReference type="NCBI Taxonomy" id="614101"/>
    <lineage>
        <taxon>Eukaryota</taxon>
        <taxon>Metazoa</taxon>
        <taxon>Ecdysozoa</taxon>
        <taxon>Arthropoda</taxon>
        <taxon>Hexapoda</taxon>
        <taxon>Insecta</taxon>
        <taxon>Pterygota</taxon>
        <taxon>Neoptera</taxon>
        <taxon>Polyneoptera</taxon>
        <taxon>Phasmatodea</taxon>
        <taxon>Verophasmatodea</taxon>
        <taxon>Anareolatae</taxon>
        <taxon>Phasmatidae</taxon>
        <taxon>Eurycanthinae</taxon>
        <taxon>Dryococelus</taxon>
    </lineage>
</organism>
<accession>A0ABQ9G5P7</accession>
<feature type="region of interest" description="Disordered" evidence="1">
    <location>
        <begin position="204"/>
        <end position="227"/>
    </location>
</feature>
<proteinExistence type="predicted"/>
<protein>
    <submittedName>
        <fullName evidence="2">Uncharacterized protein</fullName>
    </submittedName>
</protein>
<feature type="region of interest" description="Disordered" evidence="1">
    <location>
        <begin position="410"/>
        <end position="433"/>
    </location>
</feature>
<sequence>MDDGLLPYKYCRGRVTSCLGDGYLSAGASKIRLWTSSLAGDSERKSLFPRNGRVIVAVFRTRHADSALHVSEARVCRVRAFWVAAGPGDVCRRRTRRIFGSRRGVQRSGLREIPRVILADPGSPDNSPAWDTDPNPLRIPKHPPPWHFLLMAGMCMEPEQRGLAKRENWLKSNPVWECSTEFFFPPAQIEEFLEDILKGKAGDASGMKLQRGNERAGKTGDLREKSPTNGIVRDLKCAGATVAERLAHSHPPMRSGFNPRPGHSGFSHVGIVPGDAVGQLVFSGFSRFPRPLIPRRNGVAVFFTWACPLSDWIREALGTVLVTGWLLYAENIPYCIGCWLASLPGCDWRMAYQHIAIREYSNMPVCTVTVRARCAFYNIQHPNRRLELLCCNPNALLEYPTRVAEVNMERRRNGRGKREIPDKTRRPTASSGTIPFCENPVTRPVIELGLPWWEARVLIAQPPWPLLVTYGKGSGFKGQSRSHMGKEDSVVGKLLRLAHLWVVKLQKVHPHADKATRFRLQL</sequence>
<comment type="caution">
    <text evidence="2">The sequence shown here is derived from an EMBL/GenBank/DDBJ whole genome shotgun (WGS) entry which is preliminary data.</text>
</comment>
<keyword evidence="3" id="KW-1185">Reference proteome</keyword>
<evidence type="ECO:0000313" key="2">
    <source>
        <dbReference type="EMBL" id="KAJ8867780.1"/>
    </source>
</evidence>
<name>A0ABQ9G5P7_9NEOP</name>
<feature type="compositionally biased region" description="Basic and acidic residues" evidence="1">
    <location>
        <begin position="410"/>
        <end position="425"/>
    </location>
</feature>
<reference evidence="2 3" key="1">
    <citation type="submission" date="2023-02" db="EMBL/GenBank/DDBJ databases">
        <title>LHISI_Scaffold_Assembly.</title>
        <authorList>
            <person name="Stuart O.P."/>
            <person name="Cleave R."/>
            <person name="Magrath M.J.L."/>
            <person name="Mikheyev A.S."/>
        </authorList>
    </citation>
    <scope>NUCLEOTIDE SEQUENCE [LARGE SCALE GENOMIC DNA]</scope>
    <source>
        <strain evidence="2">Daus_M_001</strain>
        <tissue evidence="2">Leg muscle</tissue>
    </source>
</reference>
<dbReference type="Proteomes" id="UP001159363">
    <property type="component" value="Chromosome 14"/>
</dbReference>
<feature type="compositionally biased region" description="Basic and acidic residues" evidence="1">
    <location>
        <begin position="211"/>
        <end position="226"/>
    </location>
</feature>
<gene>
    <name evidence="2" type="ORF">PR048_031583</name>
</gene>
<evidence type="ECO:0000256" key="1">
    <source>
        <dbReference type="SAM" id="MobiDB-lite"/>
    </source>
</evidence>
<dbReference type="EMBL" id="JARBHB010000015">
    <property type="protein sequence ID" value="KAJ8867780.1"/>
    <property type="molecule type" value="Genomic_DNA"/>
</dbReference>